<protein>
    <submittedName>
        <fullName evidence="4">Importin subunit alpha, putative</fullName>
    </submittedName>
</protein>
<comment type="similarity">
    <text evidence="1">Belongs to the importin alpha family.</text>
</comment>
<dbReference type="GO" id="GO:0015031">
    <property type="term" value="P:protein transport"/>
    <property type="evidence" value="ECO:0007669"/>
    <property type="project" value="UniProtKB-KW"/>
</dbReference>
<dbReference type="PANTHER" id="PTHR23316">
    <property type="entry name" value="IMPORTIN ALPHA"/>
    <property type="match status" value="1"/>
</dbReference>
<keyword evidence="2" id="KW-0813">Transport</keyword>
<proteinExistence type="inferred from homology"/>
<dbReference type="InterPro" id="IPR016024">
    <property type="entry name" value="ARM-type_fold"/>
</dbReference>
<evidence type="ECO:0000313" key="4">
    <source>
        <dbReference type="EMBL" id="EAR88552.2"/>
    </source>
</evidence>
<dbReference type="OrthoDB" id="29145at2759"/>
<dbReference type="STRING" id="312017.Q22T86"/>
<evidence type="ECO:0000256" key="3">
    <source>
        <dbReference type="ARBA" id="ARBA00022927"/>
    </source>
</evidence>
<dbReference type="RefSeq" id="XP_001008797.2">
    <property type="nucleotide sequence ID" value="XM_001008797.3"/>
</dbReference>
<dbReference type="AlphaFoldDB" id="Q22T86"/>
<gene>
    <name evidence="4" type="ORF">TTHERM_00185260</name>
</gene>
<dbReference type="SUPFAM" id="SSF48371">
    <property type="entry name" value="ARM repeat"/>
    <property type="match status" value="1"/>
</dbReference>
<evidence type="ECO:0000313" key="5">
    <source>
        <dbReference type="Proteomes" id="UP000009168"/>
    </source>
</evidence>
<evidence type="ECO:0000256" key="1">
    <source>
        <dbReference type="ARBA" id="ARBA00010394"/>
    </source>
</evidence>
<dbReference type="HOGENOM" id="CLU_589891_0_0_1"/>
<accession>Q22T86</accession>
<dbReference type="Proteomes" id="UP000009168">
    <property type="component" value="Unassembled WGS sequence"/>
</dbReference>
<dbReference type="InterPro" id="IPR011989">
    <property type="entry name" value="ARM-like"/>
</dbReference>
<organism evidence="4 5">
    <name type="scientific">Tetrahymena thermophila (strain SB210)</name>
    <dbReference type="NCBI Taxonomy" id="312017"/>
    <lineage>
        <taxon>Eukaryota</taxon>
        <taxon>Sar</taxon>
        <taxon>Alveolata</taxon>
        <taxon>Ciliophora</taxon>
        <taxon>Intramacronucleata</taxon>
        <taxon>Oligohymenophorea</taxon>
        <taxon>Hymenostomatida</taxon>
        <taxon>Tetrahymenina</taxon>
        <taxon>Tetrahymenidae</taxon>
        <taxon>Tetrahymena</taxon>
    </lineage>
</organism>
<dbReference type="EMBL" id="GG662840">
    <property type="protein sequence ID" value="EAR88552.2"/>
    <property type="molecule type" value="Genomic_DNA"/>
</dbReference>
<dbReference type="GeneID" id="7827332"/>
<dbReference type="Gene3D" id="1.25.10.10">
    <property type="entry name" value="Leucine-rich Repeat Variant"/>
    <property type="match status" value="1"/>
</dbReference>
<dbReference type="KEGG" id="tet:TTHERM_00185260"/>
<keyword evidence="5" id="KW-1185">Reference proteome</keyword>
<keyword evidence="3" id="KW-0653">Protein transport</keyword>
<sequence length="523" mass="60855">METNVENNIADEIDEAKYIISKKKEIFRKQIRAKKHNELFHKKRFELLNQDKSSSKEPIDQMMSTENAMPSVLQEIIINQKHLQDYLDKICGDIKSQYLRNEVDSPDLAKNIKILKLYTSKIDEYPHIATCVLDNKIIQTLQQILTVPSLNIKNLQLDTAQIISNLTYSDADNIEKILENNLSLIDILVQVLKDQDNQYSTHAIYCLANMSQEYLDVRDEALKRGVSECIIEKYKQNKANKAFVEQLIWFIAIFSVRPHPYELIRGFIPILDEQLGLQGQSQENIKYITFALKNLSEGDEDKIQQILQMKNIKKLLYLSSKGQDKVPQNIYQIITNLTFGNVDQIMQLINLEVLDHLSYGFEKISKNIKIEVCQSINNLMCSSYQAIEHILNHRYLLSKILAYIQTGNFIYKKELILAFGNFCIHGTSSQINFMRQRGLFSILMDSFQYEDSEITLSTLEGIYRLLELGKEFQRSQQNYDGNQVLLAFENLGLSNSLMSLQKDPNERIYEKCEQIILNFYEYQ</sequence>
<evidence type="ECO:0000256" key="2">
    <source>
        <dbReference type="ARBA" id="ARBA00022448"/>
    </source>
</evidence>
<dbReference type="InParanoid" id="Q22T86"/>
<name>Q22T86_TETTS</name>
<reference evidence="5" key="1">
    <citation type="journal article" date="2006" name="PLoS Biol.">
        <title>Macronuclear genome sequence of the ciliate Tetrahymena thermophila, a model eukaryote.</title>
        <authorList>
            <person name="Eisen J.A."/>
            <person name="Coyne R.S."/>
            <person name="Wu M."/>
            <person name="Wu D."/>
            <person name="Thiagarajan M."/>
            <person name="Wortman J.R."/>
            <person name="Badger J.H."/>
            <person name="Ren Q."/>
            <person name="Amedeo P."/>
            <person name="Jones K.M."/>
            <person name="Tallon L.J."/>
            <person name="Delcher A.L."/>
            <person name="Salzberg S.L."/>
            <person name="Silva J.C."/>
            <person name="Haas B.J."/>
            <person name="Majoros W.H."/>
            <person name="Farzad M."/>
            <person name="Carlton J.M."/>
            <person name="Smith R.K. Jr."/>
            <person name="Garg J."/>
            <person name="Pearlman R.E."/>
            <person name="Karrer K.M."/>
            <person name="Sun L."/>
            <person name="Manning G."/>
            <person name="Elde N.C."/>
            <person name="Turkewitz A.P."/>
            <person name="Asai D.J."/>
            <person name="Wilkes D.E."/>
            <person name="Wang Y."/>
            <person name="Cai H."/>
            <person name="Collins K."/>
            <person name="Stewart B.A."/>
            <person name="Lee S.R."/>
            <person name="Wilamowska K."/>
            <person name="Weinberg Z."/>
            <person name="Ruzzo W.L."/>
            <person name="Wloga D."/>
            <person name="Gaertig J."/>
            <person name="Frankel J."/>
            <person name="Tsao C.-C."/>
            <person name="Gorovsky M.A."/>
            <person name="Keeling P.J."/>
            <person name="Waller R.F."/>
            <person name="Patron N.J."/>
            <person name="Cherry J.M."/>
            <person name="Stover N.A."/>
            <person name="Krieger C.J."/>
            <person name="del Toro C."/>
            <person name="Ryder H.F."/>
            <person name="Williamson S.C."/>
            <person name="Barbeau R.A."/>
            <person name="Hamilton E.P."/>
            <person name="Orias E."/>
        </authorList>
    </citation>
    <scope>NUCLEOTIDE SEQUENCE [LARGE SCALE GENOMIC DNA]</scope>
    <source>
        <strain evidence="5">SB210</strain>
    </source>
</reference>